<proteinExistence type="predicted"/>
<protein>
    <recommendedName>
        <fullName evidence="1">Transcription regulator TrmB N-terminal domain-containing protein</fullName>
    </recommendedName>
</protein>
<evidence type="ECO:0000259" key="1">
    <source>
        <dbReference type="Pfam" id="PF01978"/>
    </source>
</evidence>
<dbReference type="EMBL" id="JACHFN010000003">
    <property type="protein sequence ID" value="MBB5233677.1"/>
    <property type="molecule type" value="Genomic_DNA"/>
</dbReference>
<dbReference type="SUPFAM" id="SSF46785">
    <property type="entry name" value="Winged helix' DNA-binding domain"/>
    <property type="match status" value="1"/>
</dbReference>
<organism evidence="2 3">
    <name type="scientific">Deinococcus budaensis</name>
    <dbReference type="NCBI Taxonomy" id="1665626"/>
    <lineage>
        <taxon>Bacteria</taxon>
        <taxon>Thermotogati</taxon>
        <taxon>Deinococcota</taxon>
        <taxon>Deinococci</taxon>
        <taxon>Deinococcales</taxon>
        <taxon>Deinococcaceae</taxon>
        <taxon>Deinococcus</taxon>
    </lineage>
</organism>
<gene>
    <name evidence="2" type="ORF">HNQ09_001107</name>
</gene>
<keyword evidence="3" id="KW-1185">Reference proteome</keyword>
<dbReference type="Proteomes" id="UP000525389">
    <property type="component" value="Unassembled WGS sequence"/>
</dbReference>
<dbReference type="Gene3D" id="1.10.10.10">
    <property type="entry name" value="Winged helix-like DNA-binding domain superfamily/Winged helix DNA-binding domain"/>
    <property type="match status" value="1"/>
</dbReference>
<dbReference type="InterPro" id="IPR036390">
    <property type="entry name" value="WH_DNA-bd_sf"/>
</dbReference>
<accession>A0A7W8LPJ1</accession>
<sequence length="217" mass="24268">MTERAVLPPAPQPQTTDAAQAALLLDVELRPLLGLLMQAPSTAREVAQHLDVKIQRAYYLLRKLTRSGVAQVQVERETGRQTLRRYAVAPRWFIPYEITRAETLNAFLAGQILPRIERFVDHSVRLIQTQQPNWGYWLERAEQSSNLRLGGPDGSAQGLFGGDEPFLLNLGMAHLTRADATELKRRLLAVMAEFGERETPEADAYTVGLLLVRGEVG</sequence>
<dbReference type="AlphaFoldDB" id="A0A7W8LPJ1"/>
<dbReference type="Pfam" id="PF01978">
    <property type="entry name" value="TrmB"/>
    <property type="match status" value="1"/>
</dbReference>
<reference evidence="2 3" key="1">
    <citation type="submission" date="2020-08" db="EMBL/GenBank/DDBJ databases">
        <title>Genomic Encyclopedia of Type Strains, Phase IV (KMG-IV): sequencing the most valuable type-strain genomes for metagenomic binning, comparative biology and taxonomic classification.</title>
        <authorList>
            <person name="Goeker M."/>
        </authorList>
    </citation>
    <scope>NUCLEOTIDE SEQUENCE [LARGE SCALE GENOMIC DNA]</scope>
    <source>
        <strain evidence="2 3">DSM 101791</strain>
    </source>
</reference>
<name>A0A7W8LPJ1_9DEIO</name>
<dbReference type="InterPro" id="IPR036388">
    <property type="entry name" value="WH-like_DNA-bd_sf"/>
</dbReference>
<evidence type="ECO:0000313" key="3">
    <source>
        <dbReference type="Proteomes" id="UP000525389"/>
    </source>
</evidence>
<comment type="caution">
    <text evidence="2">The sequence shown here is derived from an EMBL/GenBank/DDBJ whole genome shotgun (WGS) entry which is preliminary data.</text>
</comment>
<dbReference type="RefSeq" id="WP_184026547.1">
    <property type="nucleotide sequence ID" value="NZ_JACHFN010000003.1"/>
</dbReference>
<dbReference type="InterPro" id="IPR002831">
    <property type="entry name" value="Tscrpt_reg_TrmB_N"/>
</dbReference>
<evidence type="ECO:0000313" key="2">
    <source>
        <dbReference type="EMBL" id="MBB5233677.1"/>
    </source>
</evidence>
<feature type="domain" description="Transcription regulator TrmB N-terminal" evidence="1">
    <location>
        <begin position="27"/>
        <end position="83"/>
    </location>
</feature>